<dbReference type="InterPro" id="IPR029787">
    <property type="entry name" value="Nucleotide_cyclase"/>
</dbReference>
<dbReference type="SUPFAM" id="SSF52172">
    <property type="entry name" value="CheY-like"/>
    <property type="match status" value="2"/>
</dbReference>
<protein>
    <submittedName>
        <fullName evidence="4">Diguanylate cyclase</fullName>
    </submittedName>
</protein>
<evidence type="ECO:0000259" key="2">
    <source>
        <dbReference type="PROSITE" id="PS50110"/>
    </source>
</evidence>
<dbReference type="SMART" id="SM00267">
    <property type="entry name" value="GGDEF"/>
    <property type="match status" value="1"/>
</dbReference>
<dbReference type="SUPFAM" id="SSF47226">
    <property type="entry name" value="Histidine-containing phosphotransfer domain, HPT domain"/>
    <property type="match status" value="1"/>
</dbReference>
<dbReference type="GO" id="GO:0052621">
    <property type="term" value="F:diguanylate cyclase activity"/>
    <property type="evidence" value="ECO:0007669"/>
    <property type="project" value="TreeGrafter"/>
</dbReference>
<dbReference type="PROSITE" id="PS50110">
    <property type="entry name" value="RESPONSE_REGULATORY"/>
    <property type="match status" value="2"/>
</dbReference>
<dbReference type="Pfam" id="PF00990">
    <property type="entry name" value="GGDEF"/>
    <property type="match status" value="1"/>
</dbReference>
<dbReference type="InterPro" id="IPR000160">
    <property type="entry name" value="GGDEF_dom"/>
</dbReference>
<organism evidence="4 5">
    <name type="scientific">Peribacillus psychrosaccharolyticus</name>
    <name type="common">Bacillus psychrosaccharolyticus</name>
    <dbReference type="NCBI Taxonomy" id="1407"/>
    <lineage>
        <taxon>Bacteria</taxon>
        <taxon>Bacillati</taxon>
        <taxon>Bacillota</taxon>
        <taxon>Bacilli</taxon>
        <taxon>Bacillales</taxon>
        <taxon>Bacillaceae</taxon>
        <taxon>Peribacillus</taxon>
    </lineage>
</organism>
<dbReference type="Pfam" id="PF00072">
    <property type="entry name" value="Response_reg"/>
    <property type="match status" value="2"/>
</dbReference>
<feature type="domain" description="GGDEF" evidence="3">
    <location>
        <begin position="270"/>
        <end position="403"/>
    </location>
</feature>
<dbReference type="GO" id="GO:0000160">
    <property type="term" value="P:phosphorelay signal transduction system"/>
    <property type="evidence" value="ECO:0007669"/>
    <property type="project" value="InterPro"/>
</dbReference>
<reference evidence="4 5" key="1">
    <citation type="submission" date="2021-01" db="EMBL/GenBank/DDBJ databases">
        <title>FDA dAtabase for Regulatory Grade micrObial Sequences (FDA-ARGOS): Supporting development and validation of Infectious Disease Dx tests.</title>
        <authorList>
            <person name="Nelson B."/>
            <person name="Plummer A."/>
            <person name="Tallon L."/>
            <person name="Sadzewicz L."/>
            <person name="Zhao X."/>
            <person name="Boylan J."/>
            <person name="Ott S."/>
            <person name="Bowen H."/>
            <person name="Vavikolanu K."/>
            <person name="Mehta A."/>
            <person name="Aluvathingal J."/>
            <person name="Nadendla S."/>
            <person name="Myers T."/>
            <person name="Yan Y."/>
            <person name="Sichtig H."/>
        </authorList>
    </citation>
    <scope>NUCLEOTIDE SEQUENCE [LARGE SCALE GENOMIC DNA]</scope>
    <source>
        <strain evidence="4 5">FDAARGOS_1161</strain>
    </source>
</reference>
<dbReference type="PROSITE" id="PS50887">
    <property type="entry name" value="GGDEF"/>
    <property type="match status" value="1"/>
</dbReference>
<keyword evidence="1" id="KW-0597">Phosphoprotein</keyword>
<dbReference type="FunFam" id="3.30.70.270:FF:000001">
    <property type="entry name" value="Diguanylate cyclase domain protein"/>
    <property type="match status" value="1"/>
</dbReference>
<name>A0A974NRX8_PERPY</name>
<dbReference type="PANTHER" id="PTHR45138:SF9">
    <property type="entry name" value="DIGUANYLATE CYCLASE DGCM-RELATED"/>
    <property type="match status" value="1"/>
</dbReference>
<evidence type="ECO:0000313" key="4">
    <source>
        <dbReference type="EMBL" id="QQT02808.1"/>
    </source>
</evidence>
<dbReference type="Gene3D" id="3.40.50.2300">
    <property type="match status" value="2"/>
</dbReference>
<dbReference type="GO" id="GO:1902201">
    <property type="term" value="P:negative regulation of bacterial-type flagellum-dependent cell motility"/>
    <property type="evidence" value="ECO:0007669"/>
    <property type="project" value="TreeGrafter"/>
</dbReference>
<dbReference type="InterPro" id="IPR043128">
    <property type="entry name" value="Rev_trsase/Diguanyl_cyclase"/>
</dbReference>
<sequence length="541" mass="62628">MHVKLEKYQSHLFKNIKEQLSQWFEEDKIDEINNEEVYRFLHSIKGTAGTLQLGGLMQLSDYLLLANNEMEIVNWRKNELRNFLFDLIELTYAYEHFNDVELKTEVDRETAAGLIQIIDDDVSMLIFLKDILEENGWMVITNTDPEKATQQYFDMQPDCLILDVQLPSKTGFQILDDIQQHNEKYFIPKIMISIQNDKESRLKAYKMGADDFIGKPIDVEEFLAKMDRHLQRKRLFDQSVLIDELTQVYNRRFFEDSITRFFQDFKRTKQGFTIAVLDLDRFKCINDTHGHLMGDQVLMEFAKFLKQSIRSSDIVFRYGGEEFVVIFPRASNEDVERLLNQMIQNFSTVLFTSKDQTFSVTFSAGVYTVEEEAVTPESAFKKADGSLYLAKRSGRARAMGAKSSNMLFKKKVLNISIVDDDVIIRTMLTNILESMELDHLDMKVAAYENGGLFLASNQAKENHPHFLILDGIMPDMDGLEVLKTVKQAKNAACFTVLMLTGRKSEEDIARALQLGADDYVTKPFSVQELQRRIERLVKQVK</sequence>
<dbReference type="Proteomes" id="UP000595254">
    <property type="component" value="Chromosome"/>
</dbReference>
<dbReference type="EMBL" id="CP068053">
    <property type="protein sequence ID" value="QQT02808.1"/>
    <property type="molecule type" value="Genomic_DNA"/>
</dbReference>
<accession>A0A974NRX8</accession>
<feature type="modified residue" description="4-aspartylphosphate" evidence="1">
    <location>
        <position position="470"/>
    </location>
</feature>
<dbReference type="KEGG" id="ppsr:I6J18_22900"/>
<dbReference type="SUPFAM" id="SSF55073">
    <property type="entry name" value="Nucleotide cyclase"/>
    <property type="match status" value="1"/>
</dbReference>
<dbReference type="CDD" id="cd01949">
    <property type="entry name" value="GGDEF"/>
    <property type="match status" value="1"/>
</dbReference>
<dbReference type="Gene3D" id="3.30.70.270">
    <property type="match status" value="1"/>
</dbReference>
<feature type="domain" description="Response regulatory" evidence="2">
    <location>
        <begin position="114"/>
        <end position="230"/>
    </location>
</feature>
<dbReference type="InterPro" id="IPR011006">
    <property type="entry name" value="CheY-like_superfamily"/>
</dbReference>
<dbReference type="SMART" id="SM00448">
    <property type="entry name" value="REC"/>
    <property type="match status" value="2"/>
</dbReference>
<dbReference type="AlphaFoldDB" id="A0A974NRX8"/>
<feature type="domain" description="Response regulatory" evidence="2">
    <location>
        <begin position="414"/>
        <end position="537"/>
    </location>
</feature>
<dbReference type="InterPro" id="IPR036641">
    <property type="entry name" value="HPT_dom_sf"/>
</dbReference>
<dbReference type="InterPro" id="IPR001789">
    <property type="entry name" value="Sig_transdc_resp-reg_receiver"/>
</dbReference>
<dbReference type="GO" id="GO:0043709">
    <property type="term" value="P:cell adhesion involved in single-species biofilm formation"/>
    <property type="evidence" value="ECO:0007669"/>
    <property type="project" value="TreeGrafter"/>
</dbReference>
<dbReference type="CDD" id="cd17574">
    <property type="entry name" value="REC_OmpR"/>
    <property type="match status" value="1"/>
</dbReference>
<proteinExistence type="predicted"/>
<evidence type="ECO:0000256" key="1">
    <source>
        <dbReference type="PROSITE-ProRule" id="PRU00169"/>
    </source>
</evidence>
<dbReference type="CDD" id="cd00156">
    <property type="entry name" value="REC"/>
    <property type="match status" value="1"/>
</dbReference>
<keyword evidence="5" id="KW-1185">Reference proteome</keyword>
<dbReference type="PANTHER" id="PTHR45138">
    <property type="entry name" value="REGULATORY COMPONENTS OF SENSORY TRANSDUCTION SYSTEM"/>
    <property type="match status" value="1"/>
</dbReference>
<dbReference type="GO" id="GO:0005886">
    <property type="term" value="C:plasma membrane"/>
    <property type="evidence" value="ECO:0007669"/>
    <property type="project" value="TreeGrafter"/>
</dbReference>
<evidence type="ECO:0000313" key="5">
    <source>
        <dbReference type="Proteomes" id="UP000595254"/>
    </source>
</evidence>
<evidence type="ECO:0000259" key="3">
    <source>
        <dbReference type="PROSITE" id="PS50887"/>
    </source>
</evidence>
<gene>
    <name evidence="4" type="ORF">I6J18_22900</name>
</gene>
<dbReference type="InterPro" id="IPR050469">
    <property type="entry name" value="Diguanylate_Cyclase"/>
</dbReference>
<feature type="modified residue" description="4-aspartylphosphate" evidence="1">
    <location>
        <position position="163"/>
    </location>
</feature>
<dbReference type="NCBIfam" id="TIGR00254">
    <property type="entry name" value="GGDEF"/>
    <property type="match status" value="1"/>
</dbReference>